<dbReference type="EMBL" id="JADQDM010000018">
    <property type="protein sequence ID" value="MBF9223707.1"/>
    <property type="molecule type" value="Genomic_DNA"/>
</dbReference>
<dbReference type="Proteomes" id="UP000618931">
    <property type="component" value="Unassembled WGS sequence"/>
</dbReference>
<keyword evidence="1" id="KW-1133">Transmembrane helix</keyword>
<keyword evidence="3" id="KW-1185">Reference proteome</keyword>
<keyword evidence="1" id="KW-0472">Membrane</keyword>
<keyword evidence="1" id="KW-0812">Transmembrane</keyword>
<comment type="caution">
    <text evidence="2">The sequence shown here is derived from an EMBL/GenBank/DDBJ whole genome shotgun (WGS) entry which is preliminary data.</text>
</comment>
<evidence type="ECO:0000256" key="1">
    <source>
        <dbReference type="SAM" id="Phobius"/>
    </source>
</evidence>
<protein>
    <recommendedName>
        <fullName evidence="4">DUF3592 domain-containing protein</fullName>
    </recommendedName>
</protein>
<reference evidence="2 3" key="1">
    <citation type="submission" date="2020-11" db="EMBL/GenBank/DDBJ databases">
        <authorList>
            <person name="Kim M.K."/>
        </authorList>
    </citation>
    <scope>NUCLEOTIDE SEQUENCE [LARGE SCALE GENOMIC DNA]</scope>
    <source>
        <strain evidence="2 3">BT662</strain>
    </source>
</reference>
<sequence>MTWLAFLVACLPGSVAYAVFDEIKLASTLLRNGIEQEGVIVSQRKVSRGRNGTYLIPKVRFTTLTGSVIEGESVSTEWFFDTRTMLFADKVEFFDDSYALLRYDANNPKRFLFIQELDQTRSYWALALAGLLTVGMVLVGLLGTS</sequence>
<gene>
    <name evidence="2" type="ORF">I2H31_21565</name>
</gene>
<evidence type="ECO:0008006" key="4">
    <source>
        <dbReference type="Google" id="ProtNLM"/>
    </source>
</evidence>
<accession>A0ABS0I9R3</accession>
<name>A0ABS0I9R3_9BACT</name>
<feature type="transmembrane region" description="Helical" evidence="1">
    <location>
        <begin position="123"/>
        <end position="143"/>
    </location>
</feature>
<evidence type="ECO:0000313" key="2">
    <source>
        <dbReference type="EMBL" id="MBF9223707.1"/>
    </source>
</evidence>
<organism evidence="2 3">
    <name type="scientific">Hymenobacter ruricola</name>
    <dbReference type="NCBI Taxonomy" id="2791023"/>
    <lineage>
        <taxon>Bacteria</taxon>
        <taxon>Pseudomonadati</taxon>
        <taxon>Bacteroidota</taxon>
        <taxon>Cytophagia</taxon>
        <taxon>Cytophagales</taxon>
        <taxon>Hymenobacteraceae</taxon>
        <taxon>Hymenobacter</taxon>
    </lineage>
</organism>
<proteinExistence type="predicted"/>
<evidence type="ECO:0000313" key="3">
    <source>
        <dbReference type="Proteomes" id="UP000618931"/>
    </source>
</evidence>